<comment type="caution">
    <text evidence="1">The sequence shown here is derived from an EMBL/GenBank/DDBJ whole genome shotgun (WGS) entry which is preliminary data.</text>
</comment>
<organism evidence="1 2">
    <name type="scientific">Petromyces alliaceus</name>
    <name type="common">Aspergillus alliaceus</name>
    <dbReference type="NCBI Taxonomy" id="209559"/>
    <lineage>
        <taxon>Eukaryota</taxon>
        <taxon>Fungi</taxon>
        <taxon>Dikarya</taxon>
        <taxon>Ascomycota</taxon>
        <taxon>Pezizomycotina</taxon>
        <taxon>Eurotiomycetes</taxon>
        <taxon>Eurotiomycetidae</taxon>
        <taxon>Eurotiales</taxon>
        <taxon>Aspergillaceae</taxon>
        <taxon>Aspergillus</taxon>
        <taxon>Aspergillus subgen. Circumdati</taxon>
    </lineage>
</organism>
<name>A0A8H6EA88_PETAA</name>
<gene>
    <name evidence="1" type="ORF">ETB97_009809</name>
</gene>
<accession>A0A8H6EA88</accession>
<keyword evidence="2" id="KW-1185">Reference proteome</keyword>
<dbReference type="AlphaFoldDB" id="A0A8H6EA88"/>
<dbReference type="EMBL" id="SPNV01000049">
    <property type="protein sequence ID" value="KAF5863565.1"/>
    <property type="molecule type" value="Genomic_DNA"/>
</dbReference>
<dbReference type="Proteomes" id="UP000541154">
    <property type="component" value="Unassembled WGS sequence"/>
</dbReference>
<evidence type="ECO:0000313" key="1">
    <source>
        <dbReference type="EMBL" id="KAF5863565.1"/>
    </source>
</evidence>
<reference evidence="1 2" key="1">
    <citation type="submission" date="2019-04" db="EMBL/GenBank/DDBJ databases">
        <title>Aspergillus burnettii sp. nov., novel species from soil in southeast Queensland.</title>
        <authorList>
            <person name="Gilchrist C.L.M."/>
            <person name="Pitt J.I."/>
            <person name="Lange L."/>
            <person name="Lacey H.J."/>
            <person name="Vuong D."/>
            <person name="Midgley D.J."/>
            <person name="Greenfield P."/>
            <person name="Bradbury M."/>
            <person name="Lacey E."/>
            <person name="Busk P.K."/>
            <person name="Pilgaard B."/>
            <person name="Chooi Y.H."/>
            <person name="Piggott A.M."/>
        </authorList>
    </citation>
    <scope>NUCLEOTIDE SEQUENCE [LARGE SCALE GENOMIC DNA]</scope>
    <source>
        <strain evidence="1 2">FRR 5400</strain>
    </source>
</reference>
<proteinExistence type="predicted"/>
<sequence>MTIARVKLIEIQLIVLIEGGASNPTPYHAFKKSVESLGKSHVKLCLSFSLQVNASPAMTESLVPVFLPCLRRFELGNCWSSSAHLEDIWLLQAQSGGCCSPIIGDQRPGFLHQVSLPRHSSPRYNRCRAYVHLEAAPIRVYYSGVPFGYETAMGLDGLTGFVPDYSF</sequence>
<protein>
    <submittedName>
        <fullName evidence="1">Uncharacterized protein</fullName>
    </submittedName>
</protein>
<evidence type="ECO:0000313" key="2">
    <source>
        <dbReference type="Proteomes" id="UP000541154"/>
    </source>
</evidence>